<organism evidence="4 5">
    <name type="scientific">Levilactobacillus lanxiensis</name>
    <dbReference type="NCBI Taxonomy" id="2799568"/>
    <lineage>
        <taxon>Bacteria</taxon>
        <taxon>Bacillati</taxon>
        <taxon>Bacillota</taxon>
        <taxon>Bacilli</taxon>
        <taxon>Lactobacillales</taxon>
        <taxon>Lactobacillaceae</taxon>
        <taxon>Levilactobacillus</taxon>
    </lineage>
</organism>
<dbReference type="InterPro" id="IPR013783">
    <property type="entry name" value="Ig-like_fold"/>
</dbReference>
<feature type="domain" description="Internalin I Ig-like" evidence="2">
    <location>
        <begin position="218"/>
        <end position="282"/>
    </location>
</feature>
<dbReference type="Proteomes" id="UP001597189">
    <property type="component" value="Unassembled WGS sequence"/>
</dbReference>
<dbReference type="RefSeq" id="WP_203646020.1">
    <property type="nucleotide sequence ID" value="NZ_BOLN01000007.1"/>
</dbReference>
<feature type="chain" id="PRO_5047108768" evidence="1">
    <location>
        <begin position="35"/>
        <end position="440"/>
    </location>
</feature>
<feature type="domain" description="DUF5776" evidence="3">
    <location>
        <begin position="370"/>
        <end position="436"/>
    </location>
</feature>
<evidence type="ECO:0000313" key="5">
    <source>
        <dbReference type="Proteomes" id="UP001597189"/>
    </source>
</evidence>
<evidence type="ECO:0000256" key="1">
    <source>
        <dbReference type="SAM" id="SignalP"/>
    </source>
</evidence>
<feature type="signal peptide" evidence="1">
    <location>
        <begin position="1"/>
        <end position="34"/>
    </location>
</feature>
<proteinExistence type="predicted"/>
<dbReference type="InterPro" id="IPR044056">
    <property type="entry name" value="InlI_Ig-like"/>
</dbReference>
<dbReference type="Pfam" id="PF18981">
    <property type="entry name" value="InlK_D3"/>
    <property type="match status" value="1"/>
</dbReference>
<evidence type="ECO:0000313" key="4">
    <source>
        <dbReference type="EMBL" id="MFD1455932.1"/>
    </source>
</evidence>
<protein>
    <submittedName>
        <fullName evidence="4">DUF5776 domain-containing protein</fullName>
    </submittedName>
</protein>
<dbReference type="InterPro" id="IPR044081">
    <property type="entry name" value="DUF5776"/>
</dbReference>
<dbReference type="Pfam" id="PF19087">
    <property type="entry name" value="DUF5776"/>
    <property type="match status" value="1"/>
</dbReference>
<dbReference type="Gene3D" id="2.60.40.10">
    <property type="entry name" value="Immunoglobulins"/>
    <property type="match status" value="1"/>
</dbReference>
<keyword evidence="1" id="KW-0732">Signal</keyword>
<evidence type="ECO:0000259" key="2">
    <source>
        <dbReference type="Pfam" id="PF18981"/>
    </source>
</evidence>
<dbReference type="EMBL" id="JBHTOD010000007">
    <property type="protein sequence ID" value="MFD1455932.1"/>
    <property type="molecule type" value="Genomic_DNA"/>
</dbReference>
<comment type="caution">
    <text evidence="4">The sequence shown here is derived from an EMBL/GenBank/DDBJ whole genome shotgun (WGS) entry which is preliminary data.</text>
</comment>
<keyword evidence="5" id="KW-1185">Reference proteome</keyword>
<accession>A0ABW4D2X6</accession>
<name>A0ABW4D2X6_9LACO</name>
<evidence type="ECO:0000259" key="3">
    <source>
        <dbReference type="Pfam" id="PF19087"/>
    </source>
</evidence>
<gene>
    <name evidence="4" type="ORF">ACFQ44_09670</name>
</gene>
<reference evidence="5" key="1">
    <citation type="journal article" date="2019" name="Int. J. Syst. Evol. Microbiol.">
        <title>The Global Catalogue of Microorganisms (GCM) 10K type strain sequencing project: providing services to taxonomists for standard genome sequencing and annotation.</title>
        <authorList>
            <consortium name="The Broad Institute Genomics Platform"/>
            <consortium name="The Broad Institute Genome Sequencing Center for Infectious Disease"/>
            <person name="Wu L."/>
            <person name="Ma J."/>
        </authorList>
    </citation>
    <scope>NUCLEOTIDE SEQUENCE [LARGE SCALE GENOMIC DNA]</scope>
    <source>
        <strain evidence="5">CCM 8979</strain>
    </source>
</reference>
<sequence length="440" mass="48295">MKNKLIKHAIIGLGVMAVTLSLGMFVGNTTSAFADDSDTTTTANEDNQPVLFNLLFQPTNGDAIEITGSSMMFDINQSGIVKMNDFLKKSFDGRFIKGKSAYDELDIVFRYADKPSEKEQGISELKKIWDSEGLDDTAFDESASEEFNAACSMITNDHLQDMTVDFAKTRDEATKNKVVFSKLDIPDSDTGATYKAQNFYVYLKPKVISSPVVDRSSLTADSQASITVGQTVDADTFNAKATNSAGDSIPVTVDTSKADLKKPGTYSVILTAANGETKTVTLTVQPASSPVVPQKKAVYALKKIYLYQKPTFNQHQRLATYVKTNRTKRPMFVVVGYARSNSGLLRYQVKDAAGKTGYITAKSAFIAPVYYQKSVKQIKVLNKKGINSYQDLKLTEAGKHVKMGATLKVIGLKHYHLTTRFELSNGQYVSANKKLVIAVK</sequence>